<accession>A0A0J0XHU8</accession>
<evidence type="ECO:0000313" key="1">
    <source>
        <dbReference type="EMBL" id="KLT40582.1"/>
    </source>
</evidence>
<evidence type="ECO:0000313" key="2">
    <source>
        <dbReference type="Proteomes" id="UP000053611"/>
    </source>
</evidence>
<organism evidence="1 2">
    <name type="scientific">Cutaneotrichosporon oleaginosum</name>
    <dbReference type="NCBI Taxonomy" id="879819"/>
    <lineage>
        <taxon>Eukaryota</taxon>
        <taxon>Fungi</taxon>
        <taxon>Dikarya</taxon>
        <taxon>Basidiomycota</taxon>
        <taxon>Agaricomycotina</taxon>
        <taxon>Tremellomycetes</taxon>
        <taxon>Trichosporonales</taxon>
        <taxon>Trichosporonaceae</taxon>
        <taxon>Cutaneotrichosporon</taxon>
    </lineage>
</organism>
<reference evidence="1 2" key="1">
    <citation type="submission" date="2015-03" db="EMBL/GenBank/DDBJ databases">
        <title>Genomics and transcriptomics of the oil-accumulating basidiomycete yeast T. oleaginosus allow insights into substrate utilization and the diverse evolutionary trajectories of mating systems in fungi.</title>
        <authorList>
            <consortium name="DOE Joint Genome Institute"/>
            <person name="Kourist R."/>
            <person name="Kracht O."/>
            <person name="Bracharz F."/>
            <person name="Lipzen A."/>
            <person name="Nolan M."/>
            <person name="Ohm R."/>
            <person name="Grigoriev I."/>
            <person name="Sun S."/>
            <person name="Heitman J."/>
            <person name="Bruck T."/>
            <person name="Nowrousian M."/>
        </authorList>
    </citation>
    <scope>NUCLEOTIDE SEQUENCE [LARGE SCALE GENOMIC DNA]</scope>
    <source>
        <strain evidence="1 2">IBC0246</strain>
    </source>
</reference>
<sequence length="202" mass="22728">MLMRVEDLPHTLRSFPRSDYTIARHRKTRHPGKNTDAAIAAGARRATRAWVAAARTGRWGNVDSRCIVLVILDKVIEINASARSYSCSWRRNHPNPAAWRQTVLEYIRIAYELASAVRSLPSFQLVCTPVAQAMEWFWRTKDSAVRLSASSLPHIDLPQLLGQFYFPLGSRVQLALRDTSHDSSIDAIVGSLTRLEAPSYSI</sequence>
<proteinExistence type="predicted"/>
<name>A0A0J0XHU8_9TREE</name>
<keyword evidence="2" id="KW-1185">Reference proteome</keyword>
<dbReference type="AlphaFoldDB" id="A0A0J0XHU8"/>
<dbReference type="EMBL" id="KQ087232">
    <property type="protein sequence ID" value="KLT40582.1"/>
    <property type="molecule type" value="Genomic_DNA"/>
</dbReference>
<dbReference type="RefSeq" id="XP_018277073.1">
    <property type="nucleotide sequence ID" value="XM_018423809.1"/>
</dbReference>
<protein>
    <submittedName>
        <fullName evidence="1">Uncharacterized protein</fullName>
    </submittedName>
</protein>
<dbReference type="Proteomes" id="UP000053611">
    <property type="component" value="Unassembled WGS sequence"/>
</dbReference>
<dbReference type="GeneID" id="28984412"/>
<gene>
    <name evidence="1" type="ORF">CC85DRAFT_287308</name>
</gene>